<dbReference type="GO" id="GO:0046983">
    <property type="term" value="F:protein dimerization activity"/>
    <property type="evidence" value="ECO:0007669"/>
    <property type="project" value="InterPro"/>
</dbReference>
<dbReference type="InterPro" id="IPR008906">
    <property type="entry name" value="HATC_C_dom"/>
</dbReference>
<sequence length="286" mass="32397">MNRFRGNFKKSKGRLTRAKSYVNDTAFWKNLKLCIKLVAPIVGSIAAFESDNCSLSLVDLRSVRKVETELFVHYRGVIAMGVAFLLDHTQRFVDYDLDSTLADLLKIASPLGCEDRQIGFLRGEIGQFIVMKEEWTAEEREQHGQYSPSSWWGTHIKMFPNLPKIAWRVFCVSTSSAASEITWSIHDYIQSKRRNRFSLETVMMLVFIYTNMADKGPTTSSLFTTPWLNNDGVEASEDELGVGDLIQDEAAVADELYFGSEEEDQRLQYCSDSDASSTDSSRSSRS</sequence>
<evidence type="ECO:0000313" key="4">
    <source>
        <dbReference type="Proteomes" id="UP000018958"/>
    </source>
</evidence>
<evidence type="ECO:0000313" key="3">
    <source>
        <dbReference type="EMBL" id="ETP15837.1"/>
    </source>
</evidence>
<organism evidence="3 4">
    <name type="scientific">Phytophthora nicotianae CJ01A1</name>
    <dbReference type="NCBI Taxonomy" id="1317063"/>
    <lineage>
        <taxon>Eukaryota</taxon>
        <taxon>Sar</taxon>
        <taxon>Stramenopiles</taxon>
        <taxon>Oomycota</taxon>
        <taxon>Peronosporomycetes</taxon>
        <taxon>Peronosporales</taxon>
        <taxon>Peronosporaceae</taxon>
        <taxon>Phytophthora</taxon>
    </lineage>
</organism>
<dbReference type="Proteomes" id="UP000018958">
    <property type="component" value="Unassembled WGS sequence"/>
</dbReference>
<feature type="region of interest" description="Disordered" evidence="1">
    <location>
        <begin position="263"/>
        <end position="286"/>
    </location>
</feature>
<accession>W2WZW5</accession>
<dbReference type="SUPFAM" id="SSF53098">
    <property type="entry name" value="Ribonuclease H-like"/>
    <property type="match status" value="1"/>
</dbReference>
<dbReference type="EMBL" id="ANIX01001927">
    <property type="protein sequence ID" value="ETP15837.1"/>
    <property type="molecule type" value="Genomic_DNA"/>
</dbReference>
<evidence type="ECO:0000256" key="1">
    <source>
        <dbReference type="SAM" id="MobiDB-lite"/>
    </source>
</evidence>
<dbReference type="AlphaFoldDB" id="W2WZW5"/>
<reference evidence="3 4" key="1">
    <citation type="submission" date="2013-11" db="EMBL/GenBank/DDBJ databases">
        <title>The Genome Sequence of Phytophthora parasitica CJ01A1.</title>
        <authorList>
            <consortium name="The Broad Institute Genomics Platform"/>
            <person name="Russ C."/>
            <person name="Tyler B."/>
            <person name="Panabieres F."/>
            <person name="Shan W."/>
            <person name="Tripathy S."/>
            <person name="Grunwald N."/>
            <person name="Machado M."/>
            <person name="Johnson C.S."/>
            <person name="Walker B."/>
            <person name="Young S.K."/>
            <person name="Zeng Q."/>
            <person name="Gargeya S."/>
            <person name="Fitzgerald M."/>
            <person name="Haas B."/>
            <person name="Abouelleil A."/>
            <person name="Allen A.W."/>
            <person name="Alvarado L."/>
            <person name="Arachchi H.M."/>
            <person name="Berlin A.M."/>
            <person name="Chapman S.B."/>
            <person name="Gainer-Dewar J."/>
            <person name="Goldberg J."/>
            <person name="Griggs A."/>
            <person name="Gujja S."/>
            <person name="Hansen M."/>
            <person name="Howarth C."/>
            <person name="Imamovic A."/>
            <person name="Ireland A."/>
            <person name="Larimer J."/>
            <person name="McCowan C."/>
            <person name="Murphy C."/>
            <person name="Pearson M."/>
            <person name="Poon T.W."/>
            <person name="Priest M."/>
            <person name="Roberts A."/>
            <person name="Saif S."/>
            <person name="Shea T."/>
            <person name="Sisk P."/>
            <person name="Sykes S."/>
            <person name="Wortman J."/>
            <person name="Nusbaum C."/>
            <person name="Birren B."/>
        </authorList>
    </citation>
    <scope>NUCLEOTIDE SEQUENCE [LARGE SCALE GENOMIC DNA]</scope>
    <source>
        <strain evidence="3 4">CJ01A1</strain>
    </source>
</reference>
<feature type="domain" description="HAT C-terminal dimerisation" evidence="2">
    <location>
        <begin position="141"/>
        <end position="212"/>
    </location>
</feature>
<dbReference type="InterPro" id="IPR012337">
    <property type="entry name" value="RNaseH-like_sf"/>
</dbReference>
<gene>
    <name evidence="3" type="ORF">F441_09491</name>
</gene>
<comment type="caution">
    <text evidence="3">The sequence shown here is derived from an EMBL/GenBank/DDBJ whole genome shotgun (WGS) entry which is preliminary data.</text>
</comment>
<name>W2WZW5_PHYNI</name>
<evidence type="ECO:0000259" key="2">
    <source>
        <dbReference type="Pfam" id="PF05699"/>
    </source>
</evidence>
<dbReference type="Pfam" id="PF05699">
    <property type="entry name" value="Dimer_Tnp_hAT"/>
    <property type="match status" value="1"/>
</dbReference>
<feature type="compositionally biased region" description="Low complexity" evidence="1">
    <location>
        <begin position="271"/>
        <end position="286"/>
    </location>
</feature>
<proteinExistence type="predicted"/>
<protein>
    <recommendedName>
        <fullName evidence="2">HAT C-terminal dimerisation domain-containing protein</fullName>
    </recommendedName>
</protein>